<sequence>MKGAFRGLVVHPIEGFDRPMAPLCPASPDYDVMASEFQRRKVAGVFDAMDPDRRGHLVAGDFEALAARWTAIRGVAPGSEQAARLREIMLGWWTSLSAAAADPARVVLADVLAVVDLLPGMAEAVNATADAMFEAVDENGDGRVSRAEYRQMIETWNGRPAGTDEVFGRLDLDGDGHISRAEFRRLWTQFWAGDDPREPGTWVFGAVEPLSGVDLS</sequence>
<proteinExistence type="predicted"/>
<dbReference type="EMBL" id="BAAAQM010000022">
    <property type="protein sequence ID" value="GAA1976576.1"/>
    <property type="molecule type" value="Genomic_DNA"/>
</dbReference>
<gene>
    <name evidence="2" type="ORF">GCM10009838_41160</name>
</gene>
<dbReference type="PROSITE" id="PS50222">
    <property type="entry name" value="EF_HAND_2"/>
    <property type="match status" value="2"/>
</dbReference>
<dbReference type="CDD" id="cd00051">
    <property type="entry name" value="EFh"/>
    <property type="match status" value="1"/>
</dbReference>
<comment type="caution">
    <text evidence="2">The sequence shown here is derived from an EMBL/GenBank/DDBJ whole genome shotgun (WGS) entry which is preliminary data.</text>
</comment>
<dbReference type="InterPro" id="IPR011992">
    <property type="entry name" value="EF-hand-dom_pair"/>
</dbReference>
<dbReference type="SUPFAM" id="SSF47473">
    <property type="entry name" value="EF-hand"/>
    <property type="match status" value="1"/>
</dbReference>
<feature type="domain" description="EF-hand" evidence="1">
    <location>
        <begin position="164"/>
        <end position="193"/>
    </location>
</feature>
<reference evidence="3" key="1">
    <citation type="journal article" date="2019" name="Int. J. Syst. Evol. Microbiol.">
        <title>The Global Catalogue of Microorganisms (GCM) 10K type strain sequencing project: providing services to taxonomists for standard genome sequencing and annotation.</title>
        <authorList>
            <consortium name="The Broad Institute Genomics Platform"/>
            <consortium name="The Broad Institute Genome Sequencing Center for Infectious Disease"/>
            <person name="Wu L."/>
            <person name="Ma J."/>
        </authorList>
    </citation>
    <scope>NUCLEOTIDE SEQUENCE [LARGE SCALE GENOMIC DNA]</scope>
    <source>
        <strain evidence="3">JCM 16013</strain>
    </source>
</reference>
<dbReference type="InterPro" id="IPR002048">
    <property type="entry name" value="EF_hand_dom"/>
</dbReference>
<dbReference type="Proteomes" id="UP001499854">
    <property type="component" value="Unassembled WGS sequence"/>
</dbReference>
<evidence type="ECO:0000259" key="1">
    <source>
        <dbReference type="PROSITE" id="PS50222"/>
    </source>
</evidence>
<evidence type="ECO:0000313" key="2">
    <source>
        <dbReference type="EMBL" id="GAA1976576.1"/>
    </source>
</evidence>
<dbReference type="SMART" id="SM00054">
    <property type="entry name" value="EFh"/>
    <property type="match status" value="2"/>
</dbReference>
<evidence type="ECO:0000313" key="3">
    <source>
        <dbReference type="Proteomes" id="UP001499854"/>
    </source>
</evidence>
<accession>A0ABP5D9Y4</accession>
<dbReference type="InterPro" id="IPR018247">
    <property type="entry name" value="EF_Hand_1_Ca_BS"/>
</dbReference>
<protein>
    <submittedName>
        <fullName evidence="2">EF-hand domain-containing protein</fullName>
    </submittedName>
</protein>
<organism evidence="2 3">
    <name type="scientific">Catenulispora subtropica</name>
    <dbReference type="NCBI Taxonomy" id="450798"/>
    <lineage>
        <taxon>Bacteria</taxon>
        <taxon>Bacillati</taxon>
        <taxon>Actinomycetota</taxon>
        <taxon>Actinomycetes</taxon>
        <taxon>Catenulisporales</taxon>
        <taxon>Catenulisporaceae</taxon>
        <taxon>Catenulispora</taxon>
    </lineage>
</organism>
<dbReference type="PROSITE" id="PS00018">
    <property type="entry name" value="EF_HAND_1"/>
    <property type="match status" value="2"/>
</dbReference>
<dbReference type="Gene3D" id="1.10.238.10">
    <property type="entry name" value="EF-hand"/>
    <property type="match status" value="1"/>
</dbReference>
<keyword evidence="3" id="KW-1185">Reference proteome</keyword>
<dbReference type="Pfam" id="PF13499">
    <property type="entry name" value="EF-hand_7"/>
    <property type="match status" value="1"/>
</dbReference>
<feature type="domain" description="EF-hand" evidence="1">
    <location>
        <begin position="124"/>
        <end position="159"/>
    </location>
</feature>
<name>A0ABP5D9Y4_9ACTN</name>